<dbReference type="OrthoDB" id="2102136at2759"/>
<name>A0A8S4Q4U1_OWEFU</name>
<dbReference type="InterPro" id="IPR049625">
    <property type="entry name" value="Glyco_transf_61_cat"/>
</dbReference>
<accession>A0A8S4Q4U1</accession>
<feature type="chain" id="PRO_5035926092" description="Glycosyltransferase 61 catalytic domain-containing protein" evidence="1">
    <location>
        <begin position="20"/>
        <end position="500"/>
    </location>
</feature>
<feature type="signal peptide" evidence="1">
    <location>
        <begin position="1"/>
        <end position="19"/>
    </location>
</feature>
<dbReference type="Proteomes" id="UP000749559">
    <property type="component" value="Unassembled WGS sequence"/>
</dbReference>
<organism evidence="3 4">
    <name type="scientific">Owenia fusiformis</name>
    <name type="common">Polychaete worm</name>
    <dbReference type="NCBI Taxonomy" id="6347"/>
    <lineage>
        <taxon>Eukaryota</taxon>
        <taxon>Metazoa</taxon>
        <taxon>Spiralia</taxon>
        <taxon>Lophotrochozoa</taxon>
        <taxon>Annelida</taxon>
        <taxon>Polychaeta</taxon>
        <taxon>Sedentaria</taxon>
        <taxon>Canalipalpata</taxon>
        <taxon>Sabellida</taxon>
        <taxon>Oweniida</taxon>
        <taxon>Oweniidae</taxon>
        <taxon>Owenia</taxon>
    </lineage>
</organism>
<evidence type="ECO:0000313" key="4">
    <source>
        <dbReference type="Proteomes" id="UP000749559"/>
    </source>
</evidence>
<dbReference type="GO" id="GO:0016757">
    <property type="term" value="F:glycosyltransferase activity"/>
    <property type="evidence" value="ECO:0007669"/>
    <property type="project" value="InterPro"/>
</dbReference>
<evidence type="ECO:0000256" key="1">
    <source>
        <dbReference type="SAM" id="SignalP"/>
    </source>
</evidence>
<keyword evidence="1" id="KW-0732">Signal</keyword>
<evidence type="ECO:0000313" key="3">
    <source>
        <dbReference type="EMBL" id="CAH1800875.1"/>
    </source>
</evidence>
<protein>
    <recommendedName>
        <fullName evidence="2">Glycosyltransferase 61 catalytic domain-containing protein</fullName>
    </recommendedName>
</protein>
<dbReference type="EMBL" id="CAIIXF020000012">
    <property type="protein sequence ID" value="CAH1800875.1"/>
    <property type="molecule type" value="Genomic_DNA"/>
</dbReference>
<dbReference type="AlphaFoldDB" id="A0A8S4Q4U1"/>
<reference evidence="3" key="1">
    <citation type="submission" date="2022-03" db="EMBL/GenBank/DDBJ databases">
        <authorList>
            <person name="Martin C."/>
        </authorList>
    </citation>
    <scope>NUCLEOTIDE SEQUENCE</scope>
</reference>
<gene>
    <name evidence="3" type="ORF">OFUS_LOCUS24713</name>
</gene>
<feature type="domain" description="Glycosyltransferase 61 catalytic" evidence="2">
    <location>
        <begin position="257"/>
        <end position="436"/>
    </location>
</feature>
<proteinExistence type="predicted"/>
<comment type="caution">
    <text evidence="3">The sequence shown here is derived from an EMBL/GenBank/DDBJ whole genome shotgun (WGS) entry which is preliminary data.</text>
</comment>
<sequence length="500" mass="57080">MKYLRKVMLSIICLAVIMALNHIVFDTTQGKPPKPAYKSSMRYVEIHSHFITISDNRFAIEKHLNEHRSGMSRVAHFIMPQSGIFKDVTSSRDDYFTHIATEHNIKTLLFQTTDSDKDGHGVFQWIGSKSLCRALGNYKGNIPYSNSCTTNMEETFSAQRPERKPRFKLPVNDTLTEELFQWGTISSFIHIIQNGIISNDGVVFVGDLQVIPYSCLDRPEAIQASKEHFSTTIKDKLDQLPRYGEVFVITQFWSGEFYHGMVESLPRLSRYIGFIDKRNDIKIYVACTSFMKSSLQTIFPSRNISELVICDKIGPILAARVYFPEGTPCGMYKSSQSGVYQMSREFNKYIGLSIHIPPKNYIILIKRTKHRILVQHDVIASFLNDIAKQNDMELFIYADDKLPSFSDTRNLFHQARLVVAPHGAGLANTLFSTPGLFVIEIVCNHPHLNLCYRQLAIFLGHHYHGVSSQFGCESTLNVDVNEVKEAIQFYIKHIVKKKNS</sequence>
<evidence type="ECO:0000259" key="2">
    <source>
        <dbReference type="Pfam" id="PF04577"/>
    </source>
</evidence>
<keyword evidence="4" id="KW-1185">Reference proteome</keyword>
<dbReference type="Pfam" id="PF04577">
    <property type="entry name" value="Glyco_transf_61"/>
    <property type="match status" value="1"/>
</dbReference>